<keyword evidence="6 12" id="KW-0812">Transmembrane</keyword>
<keyword evidence="9 12" id="KW-0333">Golgi apparatus</keyword>
<evidence type="ECO:0000256" key="7">
    <source>
        <dbReference type="ARBA" id="ARBA00022968"/>
    </source>
</evidence>
<dbReference type="UniPathway" id="UPA00378"/>
<protein>
    <recommendedName>
        <fullName evidence="12">Fucosyltransferase</fullName>
        <ecNumber evidence="12">2.4.1.-</ecNumber>
    </recommendedName>
</protein>
<dbReference type="Gene3D" id="3.40.50.11660">
    <property type="entry name" value="Glycosyl transferase family 10, C-terminal domain"/>
    <property type="match status" value="1"/>
</dbReference>
<dbReference type="EMBL" id="CAJNNV010029917">
    <property type="protein sequence ID" value="CAE8630609.1"/>
    <property type="molecule type" value="Genomic_DNA"/>
</dbReference>
<proteinExistence type="inferred from homology"/>
<keyword evidence="10 12" id="KW-0472">Membrane</keyword>
<dbReference type="GO" id="GO:0008417">
    <property type="term" value="F:fucosyltransferase activity"/>
    <property type="evidence" value="ECO:0007669"/>
    <property type="project" value="InterPro"/>
</dbReference>
<reference evidence="15" key="1">
    <citation type="submission" date="2021-02" db="EMBL/GenBank/DDBJ databases">
        <authorList>
            <person name="Dougan E. K."/>
            <person name="Rhodes N."/>
            <person name="Thang M."/>
            <person name="Chan C."/>
        </authorList>
    </citation>
    <scope>NUCLEOTIDE SEQUENCE</scope>
</reference>
<sequence>MAGASSAGAQDGDSRSGLCKLGSYITVRAVALAAAGSSFFVVFQPVILSLEFEQRAIIYRQDLRGENQLVIESSLLSLLVPTLEGYNNSNNSNNDDNTVTNENLGKTISGKLKVIVVSSEVSEPITVYEGLPVPNCSSLCTISLDPMSSQTADAVVWNAKWTNAGKIPKTKPSGQRWVFSCWYESPIYSGHHVSQENVAALKQNVDWTLSYRSESDFVQPMGAMQQIPDSRGVLENAAQGKDKLLLWFASNCEGSRMEFFSHLTAMLPPGRVVLHGGCGTSNPCSSREGGRTIMAVAIVASCVAVVLRGLGLASDRLLLTISTLLTFSLLLTFSRANKIEDPVCLEKLYGKFKFYASFENSRCKDYITEKLWRPYMKGMVPLVLGGLGRADYENLVPGASFVHVDDFGSMRDLADFLLKVDGDDGAYSKFFAWRSSMSVMEDRWAQIKPYCTLCEALHKPPDQQQPQRRFGNLTSWFYDSCREEVPYL</sequence>
<name>A0A813GZ94_POLGL</name>
<comment type="subcellular location">
    <subcellularLocation>
        <location evidence="1">Golgi apparatus membrane</location>
        <topology evidence="1">Single-pass type II membrane protein</topology>
    </subcellularLocation>
    <subcellularLocation>
        <location evidence="12">Golgi apparatus</location>
        <location evidence="12">Golgi stack membrane</location>
        <topology evidence="12">Single-pass type II membrane protein</topology>
    </subcellularLocation>
</comment>
<dbReference type="GO" id="GO:0000139">
    <property type="term" value="C:Golgi membrane"/>
    <property type="evidence" value="ECO:0007669"/>
    <property type="project" value="UniProtKB-SubCell"/>
</dbReference>
<evidence type="ECO:0000256" key="10">
    <source>
        <dbReference type="ARBA" id="ARBA00023136"/>
    </source>
</evidence>
<evidence type="ECO:0000313" key="15">
    <source>
        <dbReference type="EMBL" id="CAE8630609.1"/>
    </source>
</evidence>
<evidence type="ECO:0000256" key="2">
    <source>
        <dbReference type="ARBA" id="ARBA00004922"/>
    </source>
</evidence>
<dbReference type="Pfam" id="PF00852">
    <property type="entry name" value="Glyco_transf_10"/>
    <property type="match status" value="1"/>
</dbReference>
<feature type="domain" description="Fucosyltransferase N-terminal" evidence="14">
    <location>
        <begin position="135"/>
        <end position="221"/>
    </location>
</feature>
<accession>A0A813GZ94</accession>
<evidence type="ECO:0000259" key="13">
    <source>
        <dbReference type="Pfam" id="PF00852"/>
    </source>
</evidence>
<feature type="domain" description="Fucosyltransferase C-terminal" evidence="13">
    <location>
        <begin position="339"/>
        <end position="475"/>
    </location>
</feature>
<evidence type="ECO:0000313" key="16">
    <source>
        <dbReference type="Proteomes" id="UP000654075"/>
    </source>
</evidence>
<dbReference type="SUPFAM" id="SSF53756">
    <property type="entry name" value="UDP-Glycosyltransferase/glycogen phosphorylase"/>
    <property type="match status" value="1"/>
</dbReference>
<evidence type="ECO:0000256" key="11">
    <source>
        <dbReference type="ARBA" id="ARBA00023180"/>
    </source>
</evidence>
<keyword evidence="7" id="KW-0735">Signal-anchor</keyword>
<dbReference type="PANTHER" id="PTHR48438:SF1">
    <property type="entry name" value="ALPHA-(1,3)-FUCOSYLTRANSFERASE C-RELATED"/>
    <property type="match status" value="1"/>
</dbReference>
<evidence type="ECO:0000256" key="1">
    <source>
        <dbReference type="ARBA" id="ARBA00004323"/>
    </source>
</evidence>
<feature type="transmembrane region" description="Helical" evidence="12">
    <location>
        <begin position="30"/>
        <end position="50"/>
    </location>
</feature>
<evidence type="ECO:0000256" key="9">
    <source>
        <dbReference type="ARBA" id="ARBA00023034"/>
    </source>
</evidence>
<evidence type="ECO:0000259" key="14">
    <source>
        <dbReference type="Pfam" id="PF17039"/>
    </source>
</evidence>
<dbReference type="Proteomes" id="UP000654075">
    <property type="component" value="Unassembled WGS sequence"/>
</dbReference>
<dbReference type="EC" id="2.4.1.-" evidence="12"/>
<keyword evidence="8 12" id="KW-1133">Transmembrane helix</keyword>
<keyword evidence="5 12" id="KW-0808">Transferase</keyword>
<dbReference type="InterPro" id="IPR031481">
    <property type="entry name" value="Glyco_tran_10_N"/>
</dbReference>
<evidence type="ECO:0000256" key="8">
    <source>
        <dbReference type="ARBA" id="ARBA00022989"/>
    </source>
</evidence>
<evidence type="ECO:0000256" key="6">
    <source>
        <dbReference type="ARBA" id="ARBA00022692"/>
    </source>
</evidence>
<comment type="similarity">
    <text evidence="3 12">Belongs to the glycosyltransferase 10 family.</text>
</comment>
<keyword evidence="11" id="KW-0325">Glycoprotein</keyword>
<dbReference type="OrthoDB" id="426082at2759"/>
<comment type="pathway">
    <text evidence="2">Protein modification; protein glycosylation.</text>
</comment>
<dbReference type="InterPro" id="IPR055270">
    <property type="entry name" value="Glyco_tran_10_C"/>
</dbReference>
<dbReference type="GO" id="GO:0032580">
    <property type="term" value="C:Golgi cisterna membrane"/>
    <property type="evidence" value="ECO:0007669"/>
    <property type="project" value="UniProtKB-SubCell"/>
</dbReference>
<evidence type="ECO:0000256" key="3">
    <source>
        <dbReference type="ARBA" id="ARBA00008919"/>
    </source>
</evidence>
<dbReference type="PANTHER" id="PTHR48438">
    <property type="entry name" value="ALPHA-(1,3)-FUCOSYLTRANSFERASE C-RELATED"/>
    <property type="match status" value="1"/>
</dbReference>
<dbReference type="InterPro" id="IPR001503">
    <property type="entry name" value="Glyco_trans_10"/>
</dbReference>
<evidence type="ECO:0000256" key="12">
    <source>
        <dbReference type="RuleBase" id="RU003832"/>
    </source>
</evidence>
<dbReference type="InterPro" id="IPR038577">
    <property type="entry name" value="GT10-like_C_sf"/>
</dbReference>
<keyword evidence="4 12" id="KW-0328">Glycosyltransferase</keyword>
<comment type="caution">
    <text evidence="15">The sequence shown here is derived from an EMBL/GenBank/DDBJ whole genome shotgun (WGS) entry which is preliminary data.</text>
</comment>
<gene>
    <name evidence="15" type="ORF">PGLA1383_LOCUS46874</name>
</gene>
<keyword evidence="16" id="KW-1185">Reference proteome</keyword>
<dbReference type="AlphaFoldDB" id="A0A813GZ94"/>
<dbReference type="Pfam" id="PF17039">
    <property type="entry name" value="Glyco_tran_10_N"/>
    <property type="match status" value="1"/>
</dbReference>
<evidence type="ECO:0000256" key="4">
    <source>
        <dbReference type="ARBA" id="ARBA00022676"/>
    </source>
</evidence>
<organism evidence="15 16">
    <name type="scientific">Polarella glacialis</name>
    <name type="common">Dinoflagellate</name>
    <dbReference type="NCBI Taxonomy" id="89957"/>
    <lineage>
        <taxon>Eukaryota</taxon>
        <taxon>Sar</taxon>
        <taxon>Alveolata</taxon>
        <taxon>Dinophyceae</taxon>
        <taxon>Suessiales</taxon>
        <taxon>Suessiaceae</taxon>
        <taxon>Polarella</taxon>
    </lineage>
</organism>
<evidence type="ECO:0000256" key="5">
    <source>
        <dbReference type="ARBA" id="ARBA00022679"/>
    </source>
</evidence>